<evidence type="ECO:0000259" key="4">
    <source>
        <dbReference type="PROSITE" id="PS01124"/>
    </source>
</evidence>
<dbReference type="SMART" id="SM00342">
    <property type="entry name" value="HTH_ARAC"/>
    <property type="match status" value="1"/>
</dbReference>
<keyword evidence="1" id="KW-0805">Transcription regulation</keyword>
<dbReference type="AlphaFoldDB" id="A0A318SJ49"/>
<dbReference type="InterPro" id="IPR018060">
    <property type="entry name" value="HTH_AraC"/>
</dbReference>
<keyword evidence="2 5" id="KW-0238">DNA-binding</keyword>
<dbReference type="GO" id="GO:0043565">
    <property type="term" value="F:sequence-specific DNA binding"/>
    <property type="evidence" value="ECO:0007669"/>
    <property type="project" value="InterPro"/>
</dbReference>
<evidence type="ECO:0000313" key="6">
    <source>
        <dbReference type="Proteomes" id="UP000248326"/>
    </source>
</evidence>
<dbReference type="SUPFAM" id="SSF46689">
    <property type="entry name" value="Homeodomain-like"/>
    <property type="match status" value="1"/>
</dbReference>
<dbReference type="Pfam" id="PF12833">
    <property type="entry name" value="HTH_18"/>
    <property type="match status" value="1"/>
</dbReference>
<dbReference type="PROSITE" id="PS00041">
    <property type="entry name" value="HTH_ARAC_FAMILY_1"/>
    <property type="match status" value="1"/>
</dbReference>
<dbReference type="PROSITE" id="PS01124">
    <property type="entry name" value="HTH_ARAC_FAMILY_2"/>
    <property type="match status" value="1"/>
</dbReference>
<name>A0A318SJ49_9DEIO</name>
<evidence type="ECO:0000256" key="2">
    <source>
        <dbReference type="ARBA" id="ARBA00023125"/>
    </source>
</evidence>
<evidence type="ECO:0000256" key="3">
    <source>
        <dbReference type="ARBA" id="ARBA00023163"/>
    </source>
</evidence>
<dbReference type="InterPro" id="IPR018062">
    <property type="entry name" value="HTH_AraC-typ_CS"/>
</dbReference>
<keyword evidence="6" id="KW-1185">Reference proteome</keyword>
<dbReference type="GO" id="GO:0003700">
    <property type="term" value="F:DNA-binding transcription factor activity"/>
    <property type="evidence" value="ECO:0007669"/>
    <property type="project" value="InterPro"/>
</dbReference>
<gene>
    <name evidence="5" type="ORF">DES52_114154</name>
</gene>
<evidence type="ECO:0000313" key="5">
    <source>
        <dbReference type="EMBL" id="PYE51953.1"/>
    </source>
</evidence>
<dbReference type="RefSeq" id="WP_110887969.1">
    <property type="nucleotide sequence ID" value="NZ_QJSX01000014.1"/>
</dbReference>
<dbReference type="Proteomes" id="UP000248326">
    <property type="component" value="Unassembled WGS sequence"/>
</dbReference>
<dbReference type="Gene3D" id="1.10.10.60">
    <property type="entry name" value="Homeodomain-like"/>
    <property type="match status" value="1"/>
</dbReference>
<reference evidence="5 6" key="1">
    <citation type="submission" date="2018-06" db="EMBL/GenBank/DDBJ databases">
        <title>Genomic Encyclopedia of Type Strains, Phase IV (KMG-IV): sequencing the most valuable type-strain genomes for metagenomic binning, comparative biology and taxonomic classification.</title>
        <authorList>
            <person name="Goeker M."/>
        </authorList>
    </citation>
    <scope>NUCLEOTIDE SEQUENCE [LARGE SCALE GENOMIC DNA]</scope>
    <source>
        <strain evidence="5 6">DSM 18048</strain>
    </source>
</reference>
<protein>
    <submittedName>
        <fullName evidence="5">AraC-like DNA-binding protein</fullName>
    </submittedName>
</protein>
<comment type="caution">
    <text evidence="5">The sequence shown here is derived from an EMBL/GenBank/DDBJ whole genome shotgun (WGS) entry which is preliminary data.</text>
</comment>
<dbReference type="PANTHER" id="PTHR43280">
    <property type="entry name" value="ARAC-FAMILY TRANSCRIPTIONAL REGULATOR"/>
    <property type="match status" value="1"/>
</dbReference>
<dbReference type="OrthoDB" id="9799345at2"/>
<accession>A0A318SJ49</accession>
<proteinExistence type="predicted"/>
<feature type="domain" description="HTH araC/xylS-type" evidence="4">
    <location>
        <begin position="185"/>
        <end position="283"/>
    </location>
</feature>
<dbReference type="PANTHER" id="PTHR43280:SF32">
    <property type="entry name" value="TRANSCRIPTIONAL REGULATORY PROTEIN"/>
    <property type="match status" value="1"/>
</dbReference>
<dbReference type="InterPro" id="IPR037923">
    <property type="entry name" value="HTH-like"/>
</dbReference>
<keyword evidence="3" id="KW-0804">Transcription</keyword>
<dbReference type="EMBL" id="QJSX01000014">
    <property type="protein sequence ID" value="PYE51953.1"/>
    <property type="molecule type" value="Genomic_DNA"/>
</dbReference>
<sequence>MTIEPPVRRNPTVAFRAAHDLPLRLEVVTLAPDHLLLRDRPHYRTFHVLAFFQEARGEHFINGERFEARPNELLVLAPTHLYDGRALEEAAGRLVLFGLDALPSDERDTWTTRSWLVDREPTYVLPPVEAAAWLEGIDALANEVQERRTRYLDAARAYLTLLTTRVDRLAEERGDPRPMPSPLVRSVFALIDANFREPFSLRHVAERLHRSDAYVAHVVRRETGRTVLDWIHERRLVEARRLLLETAWPVDRVAAHSGYGDVTHFINRFRRSMNMTPAAWRRGLRASRVEKRDGQ</sequence>
<dbReference type="InterPro" id="IPR009057">
    <property type="entry name" value="Homeodomain-like_sf"/>
</dbReference>
<organism evidence="5 6">
    <name type="scientific">Deinococcus yavapaiensis KR-236</name>
    <dbReference type="NCBI Taxonomy" id="694435"/>
    <lineage>
        <taxon>Bacteria</taxon>
        <taxon>Thermotogati</taxon>
        <taxon>Deinococcota</taxon>
        <taxon>Deinococci</taxon>
        <taxon>Deinococcales</taxon>
        <taxon>Deinococcaceae</taxon>
        <taxon>Deinococcus</taxon>
    </lineage>
</organism>
<evidence type="ECO:0000256" key="1">
    <source>
        <dbReference type="ARBA" id="ARBA00023015"/>
    </source>
</evidence>
<dbReference type="SUPFAM" id="SSF51215">
    <property type="entry name" value="Regulatory protein AraC"/>
    <property type="match status" value="1"/>
</dbReference>